<comment type="caution">
    <text evidence="1">The sequence shown here is derived from an EMBL/GenBank/DDBJ whole genome shotgun (WGS) entry which is preliminary data.</text>
</comment>
<evidence type="ECO:0000313" key="2">
    <source>
        <dbReference type="Proteomes" id="UP000727907"/>
    </source>
</evidence>
<proteinExistence type="predicted"/>
<dbReference type="RefSeq" id="WP_216964937.1">
    <property type="nucleotide sequence ID" value="NZ_JAHOPB010000002.1"/>
</dbReference>
<organism evidence="1 2">
    <name type="scientific">Reyranella humidisoli</name>
    <dbReference type="NCBI Taxonomy" id="2849149"/>
    <lineage>
        <taxon>Bacteria</taxon>
        <taxon>Pseudomonadati</taxon>
        <taxon>Pseudomonadota</taxon>
        <taxon>Alphaproteobacteria</taxon>
        <taxon>Hyphomicrobiales</taxon>
        <taxon>Reyranellaceae</taxon>
        <taxon>Reyranella</taxon>
    </lineage>
</organism>
<sequence>MTIRSMKMTAGVSLFAAVLAVGVSLPERQASAQVTAVPREGVAFNDVVTQRVKIETADPESRTVAFTSPTGQLVILPVADSVRNLDAIDDGSMANVTYSEVITMLNLRQKGPGAQLARKEQMGQTNKTDVEAGRFTLTVVAVDLAKNTVSVIDGRGGAVRTYAANSIAKQDMLKKIKVGDVVIGMTTPLTITAISPAR</sequence>
<gene>
    <name evidence="1" type="ORF">KQ910_21035</name>
</gene>
<keyword evidence="2" id="KW-1185">Reference proteome</keyword>
<accession>A0ABS6IRC8</accession>
<protein>
    <recommendedName>
        <fullName evidence="3">DUF5666 domain-containing protein</fullName>
    </recommendedName>
</protein>
<evidence type="ECO:0000313" key="1">
    <source>
        <dbReference type="EMBL" id="MBU8876272.1"/>
    </source>
</evidence>
<name>A0ABS6IRC8_9HYPH</name>
<dbReference type="EMBL" id="JAHOPB010000002">
    <property type="protein sequence ID" value="MBU8876272.1"/>
    <property type="molecule type" value="Genomic_DNA"/>
</dbReference>
<evidence type="ECO:0008006" key="3">
    <source>
        <dbReference type="Google" id="ProtNLM"/>
    </source>
</evidence>
<dbReference type="Proteomes" id="UP000727907">
    <property type="component" value="Unassembled WGS sequence"/>
</dbReference>
<reference evidence="1 2" key="1">
    <citation type="submission" date="2021-06" db="EMBL/GenBank/DDBJ databases">
        <authorList>
            <person name="Lee D.H."/>
        </authorList>
    </citation>
    <scope>NUCLEOTIDE SEQUENCE [LARGE SCALE GENOMIC DNA]</scope>
    <source>
        <strain evidence="1 2">MMS21-HV4-11</strain>
    </source>
</reference>